<accession>A0AAN7UH11</accession>
<evidence type="ECO:0000313" key="2">
    <source>
        <dbReference type="EMBL" id="KAK5632265.1"/>
    </source>
</evidence>
<feature type="region of interest" description="Disordered" evidence="1">
    <location>
        <begin position="208"/>
        <end position="236"/>
    </location>
</feature>
<evidence type="ECO:0008006" key="4">
    <source>
        <dbReference type="Google" id="ProtNLM"/>
    </source>
</evidence>
<comment type="caution">
    <text evidence="2">The sequence shown here is derived from an EMBL/GenBank/DDBJ whole genome shotgun (WGS) entry which is preliminary data.</text>
</comment>
<dbReference type="EMBL" id="JAWHQM010000023">
    <property type="protein sequence ID" value="KAK5632265.1"/>
    <property type="molecule type" value="Genomic_DNA"/>
</dbReference>
<dbReference type="Proteomes" id="UP001305414">
    <property type="component" value="Unassembled WGS sequence"/>
</dbReference>
<organism evidence="2 3">
    <name type="scientific">Xylaria bambusicola</name>
    <dbReference type="NCBI Taxonomy" id="326684"/>
    <lineage>
        <taxon>Eukaryota</taxon>
        <taxon>Fungi</taxon>
        <taxon>Dikarya</taxon>
        <taxon>Ascomycota</taxon>
        <taxon>Pezizomycotina</taxon>
        <taxon>Sordariomycetes</taxon>
        <taxon>Xylariomycetidae</taxon>
        <taxon>Xylariales</taxon>
        <taxon>Xylariaceae</taxon>
        <taxon>Xylaria</taxon>
    </lineage>
</organism>
<evidence type="ECO:0000256" key="1">
    <source>
        <dbReference type="SAM" id="MobiDB-lite"/>
    </source>
</evidence>
<proteinExistence type="predicted"/>
<feature type="compositionally biased region" description="Basic and acidic residues" evidence="1">
    <location>
        <begin position="119"/>
        <end position="130"/>
    </location>
</feature>
<protein>
    <recommendedName>
        <fullName evidence="4">Essential protein Yae1 N-terminal domain-containing protein</fullName>
    </recommendedName>
</protein>
<feature type="compositionally biased region" description="Low complexity" evidence="1">
    <location>
        <begin position="45"/>
        <end position="56"/>
    </location>
</feature>
<dbReference type="AlphaFoldDB" id="A0AAN7UH11"/>
<feature type="region of interest" description="Disordered" evidence="1">
    <location>
        <begin position="1"/>
        <end position="86"/>
    </location>
</feature>
<gene>
    <name evidence="2" type="ORF">RRF57_007979</name>
</gene>
<reference evidence="2 3" key="1">
    <citation type="submission" date="2023-10" db="EMBL/GenBank/DDBJ databases">
        <title>Draft genome sequence of Xylaria bambusicola isolate GMP-LS, the root and basal stem rot pathogen of sugarcane in Indonesia.</title>
        <authorList>
            <person name="Selvaraj P."/>
            <person name="Muralishankar V."/>
            <person name="Muruganantham S."/>
            <person name="Sp S."/>
            <person name="Haryani S."/>
            <person name="Lau K.J.X."/>
            <person name="Naqvi N.I."/>
        </authorList>
    </citation>
    <scope>NUCLEOTIDE SEQUENCE [LARGE SCALE GENOMIC DNA]</scope>
    <source>
        <strain evidence="2">GMP-LS</strain>
    </source>
</reference>
<feature type="region of interest" description="Disordered" evidence="1">
    <location>
        <begin position="119"/>
        <end position="170"/>
    </location>
</feature>
<sequence>MADNRPSPPRSSDSGENIGDPFAPTSPSSRFRDRDLRATVETASEDSSPSAGPSSRRSTRPSAERGVTQPIPTPNAGRRIRIPHLEPSDDIFLFDEIEQRRHQDQRHIAEAERLRRARQETHRWQDERIHGQKQARRSGADSGGNAMNQPNCIDENPPSEVAMPGEEDDPVPHFHRVVMQRYAHQYPHTNVQIGYDAGFDEGLVKGRKEGHEEGLKDGRKEGHEAGRKEGLTEGREEGREKGFMRGYGKGYDHGFRAGLAHGRQEAPETAQIAAFINAYQKGFQDGFGMDHRETESRRRCKYSNFASFCSEYLTCISSIFQWHWPPSGPRTINLNPTHLNDDTIALPQRAI</sequence>
<name>A0AAN7UH11_9PEZI</name>
<evidence type="ECO:0000313" key="3">
    <source>
        <dbReference type="Proteomes" id="UP001305414"/>
    </source>
</evidence>
<keyword evidence="3" id="KW-1185">Reference proteome</keyword>